<dbReference type="Pfam" id="PF02638">
    <property type="entry name" value="GHL10"/>
    <property type="match status" value="1"/>
</dbReference>
<dbReference type="AlphaFoldDB" id="A0A7C1CWE7"/>
<reference evidence="3" key="1">
    <citation type="journal article" date="2020" name="mSystems">
        <title>Genome- and Community-Level Interaction Insights into Carbon Utilization and Element Cycling Functions of Hydrothermarchaeota in Hydrothermal Sediment.</title>
        <authorList>
            <person name="Zhou Z."/>
            <person name="Liu Y."/>
            <person name="Xu W."/>
            <person name="Pan J."/>
            <person name="Luo Z.H."/>
            <person name="Li M."/>
        </authorList>
    </citation>
    <scope>NUCLEOTIDE SEQUENCE [LARGE SCALE GENOMIC DNA]</scope>
    <source>
        <strain evidence="3">SpSt-1179</strain>
    </source>
</reference>
<comment type="caution">
    <text evidence="3">The sequence shown here is derived from an EMBL/GenBank/DDBJ whole genome shotgun (WGS) entry which is preliminary data.</text>
</comment>
<evidence type="ECO:0000256" key="1">
    <source>
        <dbReference type="ARBA" id="ARBA00022729"/>
    </source>
</evidence>
<dbReference type="InterPro" id="IPR017853">
    <property type="entry name" value="GH"/>
</dbReference>
<dbReference type="Gene3D" id="3.20.20.80">
    <property type="entry name" value="Glycosidases"/>
    <property type="match status" value="1"/>
</dbReference>
<dbReference type="EMBL" id="DSBT01000181">
    <property type="protein sequence ID" value="HDP77890.1"/>
    <property type="molecule type" value="Genomic_DNA"/>
</dbReference>
<dbReference type="Proteomes" id="UP000886198">
    <property type="component" value="Unassembled WGS sequence"/>
</dbReference>
<organism evidence="3">
    <name type="scientific">Mesotoga infera</name>
    <dbReference type="NCBI Taxonomy" id="1236046"/>
    <lineage>
        <taxon>Bacteria</taxon>
        <taxon>Thermotogati</taxon>
        <taxon>Thermotogota</taxon>
        <taxon>Thermotogae</taxon>
        <taxon>Kosmotogales</taxon>
        <taxon>Kosmotogaceae</taxon>
        <taxon>Mesotoga</taxon>
    </lineage>
</organism>
<feature type="domain" description="Glycosyl hydrolase-like 10" evidence="2">
    <location>
        <begin position="12"/>
        <end position="269"/>
    </location>
</feature>
<dbReference type="SUPFAM" id="SSF51445">
    <property type="entry name" value="(Trans)glycosidases"/>
    <property type="match status" value="1"/>
</dbReference>
<gene>
    <name evidence="3" type="ORF">ENN47_06870</name>
</gene>
<dbReference type="InterPro" id="IPR003790">
    <property type="entry name" value="GHL10"/>
</dbReference>
<dbReference type="PANTHER" id="PTHR43405">
    <property type="entry name" value="GLYCOSYL HYDROLASE DIGH"/>
    <property type="match status" value="1"/>
</dbReference>
<evidence type="ECO:0000313" key="3">
    <source>
        <dbReference type="EMBL" id="HDP77890.1"/>
    </source>
</evidence>
<dbReference type="InterPro" id="IPR052177">
    <property type="entry name" value="Divisome_Glycosyl_Hydrolase"/>
</dbReference>
<protein>
    <recommendedName>
        <fullName evidence="2">Glycosyl hydrolase-like 10 domain-containing protein</fullName>
    </recommendedName>
</protein>
<proteinExistence type="predicted"/>
<dbReference type="PANTHER" id="PTHR43405:SF1">
    <property type="entry name" value="GLYCOSYL HYDROLASE DIGH"/>
    <property type="match status" value="1"/>
</dbReference>
<accession>A0A7C1CWE7</accession>
<name>A0A7C1CWE7_9BACT</name>
<keyword evidence="1" id="KW-0732">Signal</keyword>
<evidence type="ECO:0000259" key="2">
    <source>
        <dbReference type="Pfam" id="PF02638"/>
    </source>
</evidence>
<sequence>MEEKMSGFRPEVWVTSKELVSQESLGKMIEKLEGINPVRAYIQVVNRADSYYSSNILPPAEELAQDFDALQMIIEEACEREFRISAWMNVNLVWGFGKQRHFSESHILNRQPEWITVDESGTSMLEYQSSSLEEVFGPYIDPGIPDVREFTAQIASEISNYDVEEVHLDFIRYPFKSFGYNPLALAEYRKWLNKEELTESKKSFDSYRILSITRQVSMISEVVRAKGKKVSCAVYDDYSERAVSERLQPWLEWLKSGLIDSAVVMAYGKEPDEVLSRVEKIRSLHGSLKNIRIGLGAFNYVGRWAEFVELMKSVEKLEPDGITLFALSSVDEELRERLRVL</sequence>